<reference evidence="1" key="1">
    <citation type="submission" date="2022-08" db="EMBL/GenBank/DDBJ databases">
        <authorList>
            <person name="Kallberg Y."/>
            <person name="Tangrot J."/>
            <person name="Rosling A."/>
        </authorList>
    </citation>
    <scope>NUCLEOTIDE SEQUENCE</scope>
    <source>
        <strain evidence="1">Wild A</strain>
    </source>
</reference>
<protein>
    <submittedName>
        <fullName evidence="1">4781_t:CDS:1</fullName>
    </submittedName>
</protein>
<dbReference type="Proteomes" id="UP001153678">
    <property type="component" value="Unassembled WGS sequence"/>
</dbReference>
<sequence length="45" mass="5227">AAKIMNSFRESLSLTGFHSRLTKIMNSFRKLLFLADSHSFHRNSE</sequence>
<keyword evidence="2" id="KW-1185">Reference proteome</keyword>
<evidence type="ECO:0000313" key="1">
    <source>
        <dbReference type="EMBL" id="CAI2201026.1"/>
    </source>
</evidence>
<organism evidence="1 2">
    <name type="scientific">Funneliformis geosporum</name>
    <dbReference type="NCBI Taxonomy" id="1117311"/>
    <lineage>
        <taxon>Eukaryota</taxon>
        <taxon>Fungi</taxon>
        <taxon>Fungi incertae sedis</taxon>
        <taxon>Mucoromycota</taxon>
        <taxon>Glomeromycotina</taxon>
        <taxon>Glomeromycetes</taxon>
        <taxon>Glomerales</taxon>
        <taxon>Glomeraceae</taxon>
        <taxon>Funneliformis</taxon>
    </lineage>
</organism>
<proteinExistence type="predicted"/>
<dbReference type="AlphaFoldDB" id="A0A9W4TCY4"/>
<feature type="non-terminal residue" evidence="1">
    <location>
        <position position="45"/>
    </location>
</feature>
<evidence type="ECO:0000313" key="2">
    <source>
        <dbReference type="Proteomes" id="UP001153678"/>
    </source>
</evidence>
<comment type="caution">
    <text evidence="1">The sequence shown here is derived from an EMBL/GenBank/DDBJ whole genome shotgun (WGS) entry which is preliminary data.</text>
</comment>
<dbReference type="EMBL" id="CAMKVN010026241">
    <property type="protein sequence ID" value="CAI2201026.1"/>
    <property type="molecule type" value="Genomic_DNA"/>
</dbReference>
<feature type="non-terminal residue" evidence="1">
    <location>
        <position position="1"/>
    </location>
</feature>
<gene>
    <name evidence="1" type="ORF">FWILDA_LOCUS19861</name>
</gene>
<name>A0A9W4TCY4_9GLOM</name>
<accession>A0A9W4TCY4</accession>